<dbReference type="AlphaFoldDB" id="A0A2R6QBJ3"/>
<gene>
    <name evidence="2" type="ORF">PHLCEN_2v3779</name>
</gene>
<comment type="caution">
    <text evidence="2">The sequence shown here is derived from an EMBL/GenBank/DDBJ whole genome shotgun (WGS) entry which is preliminary data.</text>
</comment>
<name>A0A2R6QBJ3_9APHY</name>
<accession>A0A2R6QBJ3</accession>
<feature type="domain" description="PGAP2IP C-terminal nuclease-like" evidence="1">
    <location>
        <begin position="6"/>
        <end position="90"/>
    </location>
</feature>
<dbReference type="Proteomes" id="UP000186601">
    <property type="component" value="Unassembled WGS sequence"/>
</dbReference>
<dbReference type="OrthoDB" id="68581at2759"/>
<proteinExistence type="predicted"/>
<dbReference type="STRING" id="98765.A0A2R6QBJ3"/>
<evidence type="ECO:0000313" key="2">
    <source>
        <dbReference type="EMBL" id="PSS05497.1"/>
    </source>
</evidence>
<dbReference type="InterPro" id="IPR057315">
    <property type="entry name" value="Exo_endo_phos_PGAP2IP_C"/>
</dbReference>
<keyword evidence="3" id="KW-1185">Reference proteome</keyword>
<evidence type="ECO:0000259" key="1">
    <source>
        <dbReference type="Pfam" id="PF23226"/>
    </source>
</evidence>
<protein>
    <recommendedName>
        <fullName evidence="1">PGAP2IP C-terminal nuclease-like domain-containing protein</fullName>
    </recommendedName>
</protein>
<sequence length="115" mass="13448">MSAVYPEPVIFLGYVVTKPHAPRPAPYDIMVTDGRVHDIDKDDYDRWCEYIFYRGLYRTSYARVSRSTITDTELQIGQFLVPKYGAGVTNDTEELRYLRAWKEEMPQEHVSKPLL</sequence>
<evidence type="ECO:0000313" key="3">
    <source>
        <dbReference type="Proteomes" id="UP000186601"/>
    </source>
</evidence>
<organism evidence="2 3">
    <name type="scientific">Hermanssonia centrifuga</name>
    <dbReference type="NCBI Taxonomy" id="98765"/>
    <lineage>
        <taxon>Eukaryota</taxon>
        <taxon>Fungi</taxon>
        <taxon>Dikarya</taxon>
        <taxon>Basidiomycota</taxon>
        <taxon>Agaricomycotina</taxon>
        <taxon>Agaricomycetes</taxon>
        <taxon>Polyporales</taxon>
        <taxon>Meruliaceae</taxon>
        <taxon>Hermanssonia</taxon>
    </lineage>
</organism>
<reference evidence="2 3" key="1">
    <citation type="submission" date="2018-02" db="EMBL/GenBank/DDBJ databases">
        <title>Genome sequence of the basidiomycete white-rot fungus Phlebia centrifuga.</title>
        <authorList>
            <person name="Granchi Z."/>
            <person name="Peng M."/>
            <person name="de Vries R.P."/>
            <person name="Hilden K."/>
            <person name="Makela M.R."/>
            <person name="Grigoriev I."/>
            <person name="Riley R."/>
        </authorList>
    </citation>
    <scope>NUCLEOTIDE SEQUENCE [LARGE SCALE GENOMIC DNA]</scope>
    <source>
        <strain evidence="2 3">FBCC195</strain>
    </source>
</reference>
<dbReference type="Pfam" id="PF23226">
    <property type="entry name" value="Exo_endo_phos_PGAP2IP"/>
    <property type="match status" value="1"/>
</dbReference>
<dbReference type="EMBL" id="MLYV02000368">
    <property type="protein sequence ID" value="PSS05497.1"/>
    <property type="molecule type" value="Genomic_DNA"/>
</dbReference>